<accession>G6E7M4</accession>
<reference evidence="1 2" key="1">
    <citation type="journal article" date="2012" name="J. Bacteriol.">
        <title>Genome sequence of benzo(a)pyrene-degrading bacterium Novosphingobium pentaromativorans US6-1.</title>
        <authorList>
            <person name="Luo Y.R."/>
            <person name="Kang S.G."/>
            <person name="Kim S.J."/>
            <person name="Kim M.R."/>
            <person name="Li N."/>
            <person name="Lee J.H."/>
            <person name="Kwon K.K."/>
        </authorList>
    </citation>
    <scope>NUCLEOTIDE SEQUENCE [LARGE SCALE GENOMIC DNA]</scope>
    <source>
        <strain evidence="1 2">US6-1</strain>
    </source>
</reference>
<dbReference type="AlphaFoldDB" id="G6E7M4"/>
<dbReference type="PATRIC" id="fig|1088721.3.peg.354"/>
<sequence length="49" mass="5673">MGYLEALSRQISGNGFAHFYFIFVFPGCFQVDQLRFIQLARNLLKKSLS</sequence>
<proteinExistence type="predicted"/>
<dbReference type="Proteomes" id="UP000004030">
    <property type="component" value="Unassembled WGS sequence"/>
</dbReference>
<organism evidence="1 2">
    <name type="scientific">Novosphingobium pentaromativorans US6-1</name>
    <dbReference type="NCBI Taxonomy" id="1088721"/>
    <lineage>
        <taxon>Bacteria</taxon>
        <taxon>Pseudomonadati</taxon>
        <taxon>Pseudomonadota</taxon>
        <taxon>Alphaproteobacteria</taxon>
        <taxon>Sphingomonadales</taxon>
        <taxon>Sphingomonadaceae</taxon>
        <taxon>Novosphingobium</taxon>
    </lineage>
</organism>
<protein>
    <submittedName>
        <fullName evidence="1">Uncharacterized protein</fullName>
    </submittedName>
</protein>
<dbReference type="EMBL" id="AGFM01000006">
    <property type="protein sequence ID" value="EHJ62847.1"/>
    <property type="molecule type" value="Genomic_DNA"/>
</dbReference>
<evidence type="ECO:0000313" key="2">
    <source>
        <dbReference type="Proteomes" id="UP000004030"/>
    </source>
</evidence>
<evidence type="ECO:0000313" key="1">
    <source>
        <dbReference type="EMBL" id="EHJ62847.1"/>
    </source>
</evidence>
<gene>
    <name evidence="1" type="ORF">NSU_0359</name>
</gene>
<keyword evidence="2" id="KW-1185">Reference proteome</keyword>
<name>G6E7M4_9SPHN</name>
<comment type="caution">
    <text evidence="1">The sequence shown here is derived from an EMBL/GenBank/DDBJ whole genome shotgun (WGS) entry which is preliminary data.</text>
</comment>